<gene>
    <name evidence="3" type="ORF">HNR05_000104</name>
</gene>
<feature type="region of interest" description="Disordered" evidence="1">
    <location>
        <begin position="68"/>
        <end position="87"/>
    </location>
</feature>
<protein>
    <submittedName>
        <fullName evidence="3">PhnB protein</fullName>
    </submittedName>
</protein>
<dbReference type="Gene3D" id="3.10.180.10">
    <property type="entry name" value="2,3-Dihydroxybiphenyl 1,2-Dioxygenase, domain 1"/>
    <property type="match status" value="1"/>
</dbReference>
<name>A0A7Z0EB55_9MICO</name>
<keyword evidence="4" id="KW-1185">Reference proteome</keyword>
<evidence type="ECO:0000313" key="3">
    <source>
        <dbReference type="EMBL" id="NYJ18313.1"/>
    </source>
</evidence>
<dbReference type="Proteomes" id="UP000537260">
    <property type="component" value="Unassembled WGS sequence"/>
</dbReference>
<organism evidence="3 4">
    <name type="scientific">Glaciibacter psychrotolerans</name>
    <dbReference type="NCBI Taxonomy" id="670054"/>
    <lineage>
        <taxon>Bacteria</taxon>
        <taxon>Bacillati</taxon>
        <taxon>Actinomycetota</taxon>
        <taxon>Actinomycetes</taxon>
        <taxon>Micrococcales</taxon>
        <taxon>Microbacteriaceae</taxon>
        <taxon>Glaciibacter</taxon>
    </lineage>
</organism>
<feature type="domain" description="Glyoxalase/fosfomycin resistance/dioxygenase" evidence="2">
    <location>
        <begin position="5"/>
        <end position="130"/>
    </location>
</feature>
<dbReference type="PANTHER" id="PTHR33990">
    <property type="entry name" value="PROTEIN YJDN-RELATED"/>
    <property type="match status" value="1"/>
</dbReference>
<proteinExistence type="predicted"/>
<evidence type="ECO:0000256" key="1">
    <source>
        <dbReference type="SAM" id="MobiDB-lite"/>
    </source>
</evidence>
<reference evidence="3 4" key="1">
    <citation type="submission" date="2020-07" db="EMBL/GenBank/DDBJ databases">
        <title>Sequencing the genomes of 1000 actinobacteria strains.</title>
        <authorList>
            <person name="Klenk H.-P."/>
        </authorList>
    </citation>
    <scope>NUCLEOTIDE SEQUENCE [LARGE SCALE GENOMIC DNA]</scope>
    <source>
        <strain evidence="3 4">LI1</strain>
    </source>
</reference>
<dbReference type="SUPFAM" id="SSF54593">
    <property type="entry name" value="Glyoxalase/Bleomycin resistance protein/Dihydroxybiphenyl dioxygenase"/>
    <property type="match status" value="1"/>
</dbReference>
<dbReference type="InterPro" id="IPR029068">
    <property type="entry name" value="Glyas_Bleomycin-R_OHBP_Dase"/>
</dbReference>
<accession>A0A7Z0EB55</accession>
<dbReference type="EMBL" id="JACCFM010000001">
    <property type="protein sequence ID" value="NYJ18313.1"/>
    <property type="molecule type" value="Genomic_DNA"/>
</dbReference>
<evidence type="ECO:0000259" key="2">
    <source>
        <dbReference type="Pfam" id="PF00903"/>
    </source>
</evidence>
<dbReference type="Pfam" id="PF00903">
    <property type="entry name" value="Glyoxalase"/>
    <property type="match status" value="1"/>
</dbReference>
<comment type="caution">
    <text evidence="3">The sequence shown here is derived from an EMBL/GenBank/DDBJ whole genome shotgun (WGS) entry which is preliminary data.</text>
</comment>
<dbReference type="InterPro" id="IPR028973">
    <property type="entry name" value="PhnB-like"/>
</dbReference>
<dbReference type="AlphaFoldDB" id="A0A7Z0EB55"/>
<dbReference type="PANTHER" id="PTHR33990:SF1">
    <property type="entry name" value="PROTEIN YJDN"/>
    <property type="match status" value="1"/>
</dbReference>
<dbReference type="RefSeq" id="WP_179577241.1">
    <property type="nucleotide sequence ID" value="NZ_JACCFM010000001.1"/>
</dbReference>
<dbReference type="InterPro" id="IPR004360">
    <property type="entry name" value="Glyas_Fos-R_dOase_dom"/>
</dbReference>
<dbReference type="CDD" id="cd06588">
    <property type="entry name" value="PhnB_like"/>
    <property type="match status" value="1"/>
</dbReference>
<evidence type="ECO:0000313" key="4">
    <source>
        <dbReference type="Proteomes" id="UP000537260"/>
    </source>
</evidence>
<sequence length="139" mass="15131">MTTQLNPYLSFRDNAKQAMEFYQSVFGGEVTSSTFAEFPEQMDAAENDKIMHSTLTSSRGLVLMAADTPRSMGEPSPNGSLSVSGEDETELRGYWDKLSASGTVSMPLEKAPWGDSFGMCVDGFGVRWMFNIAGESASE</sequence>